<dbReference type="AlphaFoldDB" id="A0A8S0T9L7"/>
<keyword evidence="2" id="KW-1185">Reference proteome</keyword>
<sequence length="146" mass="16928">MAYTPSPRNCQEMPENQAVSLSRLGRVPDKAYTPCPQIAYKCLKIKLRPYHGQDTSRTRPKLVAKKDLEIMLHPYSSPDESRTLSTHRVQEIVEKYVKIRMTCTPYPRNYLEMLENQVESLPRPRRGPNIAYTLCSTNYLKIPNMA</sequence>
<evidence type="ECO:0000313" key="2">
    <source>
        <dbReference type="Proteomes" id="UP000594638"/>
    </source>
</evidence>
<protein>
    <submittedName>
        <fullName evidence="1">Uncharacterized protein</fullName>
    </submittedName>
</protein>
<name>A0A8S0T9L7_OLEEU</name>
<dbReference type="Gramene" id="OE9A109625T1">
    <property type="protein sequence ID" value="OE9A109625C1"/>
    <property type="gene ID" value="OE9A109625"/>
</dbReference>
<proteinExistence type="predicted"/>
<accession>A0A8S0T9L7</accession>
<organism evidence="1 2">
    <name type="scientific">Olea europaea subsp. europaea</name>
    <dbReference type="NCBI Taxonomy" id="158383"/>
    <lineage>
        <taxon>Eukaryota</taxon>
        <taxon>Viridiplantae</taxon>
        <taxon>Streptophyta</taxon>
        <taxon>Embryophyta</taxon>
        <taxon>Tracheophyta</taxon>
        <taxon>Spermatophyta</taxon>
        <taxon>Magnoliopsida</taxon>
        <taxon>eudicotyledons</taxon>
        <taxon>Gunneridae</taxon>
        <taxon>Pentapetalae</taxon>
        <taxon>asterids</taxon>
        <taxon>lamiids</taxon>
        <taxon>Lamiales</taxon>
        <taxon>Oleaceae</taxon>
        <taxon>Oleeae</taxon>
        <taxon>Olea</taxon>
    </lineage>
</organism>
<dbReference type="EMBL" id="CACTIH010005785">
    <property type="protein sequence ID" value="CAA3001833.1"/>
    <property type="molecule type" value="Genomic_DNA"/>
</dbReference>
<comment type="caution">
    <text evidence="1">The sequence shown here is derived from an EMBL/GenBank/DDBJ whole genome shotgun (WGS) entry which is preliminary data.</text>
</comment>
<gene>
    <name evidence="1" type="ORF">OLEA9_A109625</name>
</gene>
<dbReference type="Proteomes" id="UP000594638">
    <property type="component" value="Unassembled WGS sequence"/>
</dbReference>
<evidence type="ECO:0000313" key="1">
    <source>
        <dbReference type="EMBL" id="CAA3001833.1"/>
    </source>
</evidence>
<reference evidence="1 2" key="1">
    <citation type="submission" date="2019-12" db="EMBL/GenBank/DDBJ databases">
        <authorList>
            <person name="Alioto T."/>
            <person name="Alioto T."/>
            <person name="Gomez Garrido J."/>
        </authorList>
    </citation>
    <scope>NUCLEOTIDE SEQUENCE [LARGE SCALE GENOMIC DNA]</scope>
</reference>